<organism evidence="1">
    <name type="scientific">Fervidicoccus fontis</name>
    <dbReference type="NCBI Taxonomy" id="683846"/>
    <lineage>
        <taxon>Archaea</taxon>
        <taxon>Thermoproteota</taxon>
        <taxon>Thermoprotei</taxon>
        <taxon>Fervidicoccales</taxon>
        <taxon>Fervidicoccaceae</taxon>
        <taxon>Fervidicoccus</taxon>
    </lineage>
</organism>
<gene>
    <name evidence="1" type="ORF">ENM78_02310</name>
</gene>
<sequence length="477" mass="53280">MIIVFEEVIERVEYYKRLGLNPLALATGCAVKVDLLRVVYPSIKVLREELKGTRFFIAPREDALIIPGSINEIYRRLYYLGDDRRVSPEDLGSISRGRDLYAVTLVQVFQRYADSPESFLEKVAPVYKALARSKVSITIGKGHSILTPFPDEEFVLFDFIPHSDGDGEGVTAVNNDTIHIIDPSQEPGDMKQVSGAISNSFNDIFVLGVHKKLRMVPVINAPAGELLERLWRNVELFAKQYNIEIINEVQPKRGRLLIGATAIGYSDRKPPVFEDRVVPGMKLVITRPMGELAPINLYLSSIIDESIVKDLEGYGISFEEVVKAKNKAVELISKPNIDAAVAIYKHLPSVSEDFREDEHIAVTTDVTGPGIFVVRELAERTNAKIRLYDIPLLFTEISRISTRLYIIPNSTSGTNGPFIMIAPDNIVDDLIRELESRGLEPSVVGEVVGKGEPEVIAPKKLREFVADHKILSQFKLV</sequence>
<proteinExistence type="predicted"/>
<dbReference type="NCBIfam" id="NF038049">
    <property type="entry name" value="SelD_rel_HyperS"/>
    <property type="match status" value="1"/>
</dbReference>
<reference evidence="1" key="1">
    <citation type="journal article" date="2020" name="mSystems">
        <title>Genome- and Community-Level Interaction Insights into Carbon Utilization and Element Cycling Functions of Hydrothermarchaeota in Hydrothermal Sediment.</title>
        <authorList>
            <person name="Zhou Z."/>
            <person name="Liu Y."/>
            <person name="Xu W."/>
            <person name="Pan J."/>
            <person name="Luo Z.H."/>
            <person name="Li M."/>
        </authorList>
    </citation>
    <scope>NUCLEOTIDE SEQUENCE [LARGE SCALE GENOMIC DNA]</scope>
    <source>
        <strain evidence="1">SpSt-1116</strain>
    </source>
</reference>
<dbReference type="AlphaFoldDB" id="A0A7J3ZJV1"/>
<dbReference type="EMBL" id="DRZC01000031">
    <property type="protein sequence ID" value="HHQ80284.1"/>
    <property type="molecule type" value="Genomic_DNA"/>
</dbReference>
<evidence type="ECO:0000313" key="1">
    <source>
        <dbReference type="EMBL" id="HHQ80284.1"/>
    </source>
</evidence>
<dbReference type="SUPFAM" id="SSF56042">
    <property type="entry name" value="PurM C-terminal domain-like"/>
    <property type="match status" value="1"/>
</dbReference>
<name>A0A7J3ZJV1_9CREN</name>
<dbReference type="InterPro" id="IPR036676">
    <property type="entry name" value="PurM-like_C_sf"/>
</dbReference>
<dbReference type="Gene3D" id="3.90.650.10">
    <property type="entry name" value="PurM-like C-terminal domain"/>
    <property type="match status" value="1"/>
</dbReference>
<comment type="caution">
    <text evidence="1">The sequence shown here is derived from an EMBL/GenBank/DDBJ whole genome shotgun (WGS) entry which is preliminary data.</text>
</comment>
<protein>
    <submittedName>
        <fullName evidence="1">Selenophosphate synthase-like protein</fullName>
    </submittedName>
</protein>
<accession>A0A7J3ZJV1</accession>